<proteinExistence type="predicted"/>
<evidence type="ECO:0000313" key="2">
    <source>
        <dbReference type="Proteomes" id="UP000032142"/>
    </source>
</evidence>
<organism evidence="1 2">
    <name type="scientific">Gossypium arboreum</name>
    <name type="common">Tree cotton</name>
    <name type="synonym">Gossypium nanking</name>
    <dbReference type="NCBI Taxonomy" id="29729"/>
    <lineage>
        <taxon>Eukaryota</taxon>
        <taxon>Viridiplantae</taxon>
        <taxon>Streptophyta</taxon>
        <taxon>Embryophyta</taxon>
        <taxon>Tracheophyta</taxon>
        <taxon>Spermatophyta</taxon>
        <taxon>Magnoliopsida</taxon>
        <taxon>eudicotyledons</taxon>
        <taxon>Gunneridae</taxon>
        <taxon>Pentapetalae</taxon>
        <taxon>rosids</taxon>
        <taxon>malvids</taxon>
        <taxon>Malvales</taxon>
        <taxon>Malvaceae</taxon>
        <taxon>Malvoideae</taxon>
        <taxon>Gossypium</taxon>
    </lineage>
</organism>
<dbReference type="EMBL" id="KN408419">
    <property type="protein sequence ID" value="KHG17507.1"/>
    <property type="molecule type" value="Genomic_DNA"/>
</dbReference>
<sequence>MVLLVHTYIRNPMS</sequence>
<reference evidence="2" key="1">
    <citation type="submission" date="2014-09" db="EMBL/GenBank/DDBJ databases">
        <authorList>
            <person name="Mudge J."/>
            <person name="Ramaraj T."/>
            <person name="Lindquist I.E."/>
            <person name="Bharti A.K."/>
            <person name="Sundararajan A."/>
            <person name="Cameron C.T."/>
            <person name="Woodward J.E."/>
            <person name="May G.D."/>
            <person name="Brubaker C."/>
            <person name="Broadhvest J."/>
            <person name="Wilkins T.A."/>
        </authorList>
    </citation>
    <scope>NUCLEOTIDE SEQUENCE</scope>
    <source>
        <strain evidence="2">cv. AKA8401</strain>
    </source>
</reference>
<name>A0A0B0NXX3_GOSAR</name>
<keyword evidence="2" id="KW-1185">Reference proteome</keyword>
<evidence type="ECO:0000313" key="1">
    <source>
        <dbReference type="EMBL" id="KHG17507.1"/>
    </source>
</evidence>
<accession>A0A0B0NXX3</accession>
<protein>
    <submittedName>
        <fullName evidence="1">Uncharacterized protein</fullName>
    </submittedName>
</protein>
<gene>
    <name evidence="1" type="ORF">F383_23494</name>
</gene>
<dbReference type="Proteomes" id="UP000032142">
    <property type="component" value="Unassembled WGS sequence"/>
</dbReference>